<accession>A0A7J0C0S9</accession>
<dbReference type="EMBL" id="BLWC01000001">
    <property type="protein sequence ID" value="GFM95584.1"/>
    <property type="molecule type" value="Genomic_DNA"/>
</dbReference>
<name>A0A7J0C0S9_9ACTN</name>
<protein>
    <submittedName>
        <fullName evidence="1">Uncharacterized protein</fullName>
    </submittedName>
</protein>
<dbReference type="Proteomes" id="UP000498980">
    <property type="component" value="Unassembled WGS sequence"/>
</dbReference>
<sequence length="173" mass="18167">MAETDLPPVPPRPAEGETVGLRELEAADITLSVGLRTEMMLRGDDRLPADALSPLELLRVRMTGPDAWTDTMDAVAASASRRLWSQAYARFADSAPEGTDAAGTARAWDAAVLLVLSAEPDAVLTDLRYAGDGFRDAVRRVAVHLLDTGTGTGAAPASATELAALLRSGLGLR</sequence>
<reference evidence="1 2" key="1">
    <citation type="submission" date="2020-05" db="EMBL/GenBank/DDBJ databases">
        <title>Whole genome shotgun sequence of Streptomyces fulvorobeus NBRC 15897.</title>
        <authorList>
            <person name="Komaki H."/>
            <person name="Tamura T."/>
        </authorList>
    </citation>
    <scope>NUCLEOTIDE SEQUENCE [LARGE SCALE GENOMIC DNA]</scope>
    <source>
        <strain evidence="1 2">NBRC 15897</strain>
    </source>
</reference>
<organism evidence="1 2">
    <name type="scientific">Streptomyces fulvorobeus</name>
    <dbReference type="NCBI Taxonomy" id="284028"/>
    <lineage>
        <taxon>Bacteria</taxon>
        <taxon>Bacillati</taxon>
        <taxon>Actinomycetota</taxon>
        <taxon>Actinomycetes</taxon>
        <taxon>Kitasatosporales</taxon>
        <taxon>Streptomycetaceae</taxon>
        <taxon>Streptomyces</taxon>
    </lineage>
</organism>
<dbReference type="AlphaFoldDB" id="A0A7J0C0S9"/>
<gene>
    <name evidence="1" type="ORF">Sfulv_03950</name>
</gene>
<evidence type="ECO:0000313" key="1">
    <source>
        <dbReference type="EMBL" id="GFM95584.1"/>
    </source>
</evidence>
<evidence type="ECO:0000313" key="2">
    <source>
        <dbReference type="Proteomes" id="UP000498980"/>
    </source>
</evidence>
<proteinExistence type="predicted"/>
<keyword evidence="2" id="KW-1185">Reference proteome</keyword>
<comment type="caution">
    <text evidence="1">The sequence shown here is derived from an EMBL/GenBank/DDBJ whole genome shotgun (WGS) entry which is preliminary data.</text>
</comment>